<dbReference type="RefSeq" id="XP_010756691.1">
    <property type="nucleotide sequence ID" value="XM_010758389.1"/>
</dbReference>
<dbReference type="EMBL" id="KN275957">
    <property type="protein sequence ID" value="KGM92638.1"/>
    <property type="molecule type" value="Genomic_DNA"/>
</dbReference>
<keyword evidence="2" id="KW-1185">Reference proteome</keyword>
<reference evidence="1 2" key="1">
    <citation type="journal article" date="2011" name="PLoS Genet.">
        <title>Comparative genomic analysis of human fungal pathogens causing paracoccidioidomycosis.</title>
        <authorList>
            <person name="Desjardins C.A."/>
            <person name="Champion M.D."/>
            <person name="Holder J.W."/>
            <person name="Muszewska A."/>
            <person name="Goldberg J."/>
            <person name="Bailao A.M."/>
            <person name="Brigido M.M."/>
            <person name="Ferreira M.E."/>
            <person name="Garcia A.M."/>
            <person name="Grynberg M."/>
            <person name="Gujja S."/>
            <person name="Heiman D.I."/>
            <person name="Henn M.R."/>
            <person name="Kodira C.D."/>
            <person name="Leon-Narvaez H."/>
            <person name="Longo L.V."/>
            <person name="Ma L.J."/>
            <person name="Malavazi I."/>
            <person name="Matsuo A.L."/>
            <person name="Morais F.V."/>
            <person name="Pereira M."/>
            <person name="Rodriguez-Brito S."/>
            <person name="Sakthikumar S."/>
            <person name="Salem-Izacc S.M."/>
            <person name="Sykes S.M."/>
            <person name="Teixeira M.M."/>
            <person name="Vallejo M.C."/>
            <person name="Walter M.E."/>
            <person name="Yandava C."/>
            <person name="Young S."/>
            <person name="Zeng Q."/>
            <person name="Zucker J."/>
            <person name="Felipe M.S."/>
            <person name="Goldman G.H."/>
            <person name="Haas B.J."/>
            <person name="McEwen J.G."/>
            <person name="Nino-Vega G."/>
            <person name="Puccia R."/>
            <person name="San-Blas G."/>
            <person name="Soares C.M."/>
            <person name="Birren B.W."/>
            <person name="Cuomo C.A."/>
        </authorList>
    </citation>
    <scope>NUCLEOTIDE SEQUENCE [LARGE SCALE GENOMIC DNA]</scope>
    <source>
        <strain evidence="1 2">Pb18</strain>
    </source>
</reference>
<proteinExistence type="predicted"/>
<dbReference type="HOGENOM" id="CLU_1971216_0_0_1"/>
<protein>
    <submittedName>
        <fullName evidence="1">Uncharacterized protein</fullName>
    </submittedName>
</protein>
<name>A0A0A0HW67_PARBD</name>
<organism evidence="1 2">
    <name type="scientific">Paracoccidioides brasiliensis (strain Pb18)</name>
    <dbReference type="NCBI Taxonomy" id="502780"/>
    <lineage>
        <taxon>Eukaryota</taxon>
        <taxon>Fungi</taxon>
        <taxon>Dikarya</taxon>
        <taxon>Ascomycota</taxon>
        <taxon>Pezizomycotina</taxon>
        <taxon>Eurotiomycetes</taxon>
        <taxon>Eurotiomycetidae</taxon>
        <taxon>Onygenales</taxon>
        <taxon>Ajellomycetaceae</taxon>
        <taxon>Paracoccidioides</taxon>
    </lineage>
</organism>
<dbReference type="KEGG" id="pbn:PADG_11090"/>
<accession>A0A0A0HW67</accession>
<dbReference type="Proteomes" id="UP000001628">
    <property type="component" value="Unassembled WGS sequence"/>
</dbReference>
<sequence length="127" mass="13991">MAWLQGLTSLFEGNDFYWHEFIGGYPATVFLDSKTCTSACRSFSVVNTVANPPRIYRSDDCLSTDSQSLTMSLIITVSCGDIGTDVNIPCLLAPVQHHPIFIFSLEREVSATRADHPLFSALASRDL</sequence>
<dbReference type="AlphaFoldDB" id="A0A0A0HW67"/>
<dbReference type="GeneID" id="22586987"/>
<dbReference type="InParanoid" id="A0A0A0HW67"/>
<dbReference type="VEuPathDB" id="FungiDB:PADG_11090"/>
<evidence type="ECO:0000313" key="1">
    <source>
        <dbReference type="EMBL" id="KGM92638.1"/>
    </source>
</evidence>
<gene>
    <name evidence="1" type="ORF">PADG_11090</name>
</gene>
<evidence type="ECO:0000313" key="2">
    <source>
        <dbReference type="Proteomes" id="UP000001628"/>
    </source>
</evidence>